<gene>
    <name evidence="2" type="ORF">PMG71_10285</name>
</gene>
<dbReference type="InterPro" id="IPR009057">
    <property type="entry name" value="Homeodomain-like_sf"/>
</dbReference>
<dbReference type="PANTHER" id="PTHR34849">
    <property type="entry name" value="SSL5025 PROTEIN"/>
    <property type="match status" value="1"/>
</dbReference>
<dbReference type="InterPro" id="IPR007367">
    <property type="entry name" value="DUF433"/>
</dbReference>
<reference evidence="2 3" key="1">
    <citation type="submission" date="2023-01" db="EMBL/GenBank/DDBJ databases">
        <title>Novel diversity within Roseofilum (Cyanobacteria; Desertifilaceae) from marine benthic mats with descriptions of four novel species.</title>
        <authorList>
            <person name="Wang Y."/>
            <person name="Berthold D.E."/>
            <person name="Hu J."/>
            <person name="Lefler F.W."/>
            <person name="Laughinghouse H.D. IV."/>
        </authorList>
    </citation>
    <scope>NUCLEOTIDE SEQUENCE [LARGE SCALE GENOMIC DNA]</scope>
    <source>
        <strain evidence="2 3">BLCC-M154</strain>
    </source>
</reference>
<dbReference type="SUPFAM" id="SSF46689">
    <property type="entry name" value="Homeodomain-like"/>
    <property type="match status" value="1"/>
</dbReference>
<name>A0ABT7ASD0_9CYAN</name>
<dbReference type="Pfam" id="PF04255">
    <property type="entry name" value="DUF433"/>
    <property type="match status" value="1"/>
</dbReference>
<protein>
    <submittedName>
        <fullName evidence="2">DUF433 domain-containing protein</fullName>
    </submittedName>
</protein>
<organism evidence="2 3">
    <name type="scientific">Roseofilum acuticapitatum BLCC-M154</name>
    <dbReference type="NCBI Taxonomy" id="3022444"/>
    <lineage>
        <taxon>Bacteria</taxon>
        <taxon>Bacillati</taxon>
        <taxon>Cyanobacteriota</taxon>
        <taxon>Cyanophyceae</taxon>
        <taxon>Desertifilales</taxon>
        <taxon>Desertifilaceae</taxon>
        <taxon>Roseofilum</taxon>
        <taxon>Roseofilum acuticapitatum</taxon>
    </lineage>
</organism>
<proteinExistence type="predicted"/>
<keyword evidence="1" id="KW-0175">Coiled coil</keyword>
<dbReference type="PANTHER" id="PTHR34849:SF1">
    <property type="entry name" value="SLR0770 PROTEIN"/>
    <property type="match status" value="1"/>
</dbReference>
<dbReference type="EMBL" id="JAQOSP010000069">
    <property type="protein sequence ID" value="MDJ1169813.1"/>
    <property type="molecule type" value="Genomic_DNA"/>
</dbReference>
<accession>A0ABT7ASD0</accession>
<dbReference type="RefSeq" id="WP_283753573.1">
    <property type="nucleotide sequence ID" value="NZ_JAQOSP010000069.1"/>
</dbReference>
<evidence type="ECO:0000313" key="2">
    <source>
        <dbReference type="EMBL" id="MDJ1169813.1"/>
    </source>
</evidence>
<feature type="coiled-coil region" evidence="1">
    <location>
        <begin position="64"/>
        <end position="91"/>
    </location>
</feature>
<dbReference type="Gene3D" id="1.10.10.10">
    <property type="entry name" value="Winged helix-like DNA-binding domain superfamily/Winged helix DNA-binding domain"/>
    <property type="match status" value="1"/>
</dbReference>
<keyword evidence="3" id="KW-1185">Reference proteome</keyword>
<dbReference type="InterPro" id="IPR036388">
    <property type="entry name" value="WH-like_DNA-bd_sf"/>
</dbReference>
<dbReference type="Proteomes" id="UP001235303">
    <property type="component" value="Unassembled WGS sequence"/>
</dbReference>
<sequence length="109" mass="12446">MLTVSRSVAIPLATNADGSILIANTRVTLDTVIACFKQGFSSEEIVSRYPSLKLSDVYSTIAFYLNYQQEVEEYLQQRQTLAQEIRKQNQLRFDSQNLRARLLARQATK</sequence>
<evidence type="ECO:0000313" key="3">
    <source>
        <dbReference type="Proteomes" id="UP001235303"/>
    </source>
</evidence>
<comment type="caution">
    <text evidence="2">The sequence shown here is derived from an EMBL/GenBank/DDBJ whole genome shotgun (WGS) entry which is preliminary data.</text>
</comment>
<evidence type="ECO:0000256" key="1">
    <source>
        <dbReference type="SAM" id="Coils"/>
    </source>
</evidence>